<evidence type="ECO:0000313" key="20">
    <source>
        <dbReference type="EMBL" id="KAF5818847.1"/>
    </source>
</evidence>
<dbReference type="PANTHER" id="PTHR46279">
    <property type="entry name" value="RING/U-BOX SUPERFAMILY PROTEIN"/>
    <property type="match status" value="1"/>
</dbReference>
<keyword evidence="12 17" id="KW-1133">Transmembrane helix</keyword>
<proteinExistence type="inferred from homology"/>
<protein>
    <recommendedName>
        <fullName evidence="4">RING-type E3 ubiquitin transferase</fullName>
        <ecNumber evidence="4">2.3.2.27</ecNumber>
    </recommendedName>
</protein>
<reference evidence="21" key="2">
    <citation type="submission" date="2017-02" db="EMBL/GenBank/DDBJ databases">
        <title>Sunflower complete genome.</title>
        <authorList>
            <person name="Langlade N."/>
            <person name="Munos S."/>
        </authorList>
    </citation>
    <scope>NUCLEOTIDE SEQUENCE [LARGE SCALE GENOMIC DNA]</scope>
    <source>
        <tissue evidence="21">Leaves</tissue>
    </source>
</reference>
<feature type="transmembrane region" description="Helical" evidence="17">
    <location>
        <begin position="228"/>
        <end position="250"/>
    </location>
</feature>
<comment type="catalytic activity">
    <reaction evidence="1">
        <text>S-ubiquitinyl-[E2 ubiquitin-conjugating enzyme]-L-cysteine + [acceptor protein]-L-lysine = [E2 ubiquitin-conjugating enzyme]-L-cysteine + N(6)-ubiquitinyl-[acceptor protein]-L-lysine.</text>
        <dbReference type="EC" id="2.3.2.27"/>
    </reaction>
</comment>
<dbReference type="Pfam" id="PF13947">
    <property type="entry name" value="GUB_WAK_bind"/>
    <property type="match status" value="1"/>
</dbReference>
<evidence type="ECO:0000256" key="4">
    <source>
        <dbReference type="ARBA" id="ARBA00012483"/>
    </source>
</evidence>
<evidence type="ECO:0000256" key="11">
    <source>
        <dbReference type="ARBA" id="ARBA00022833"/>
    </source>
</evidence>
<dbReference type="EMBL" id="CM007891">
    <property type="protein sequence ID" value="OTG34623.1"/>
    <property type="molecule type" value="Genomic_DNA"/>
</dbReference>
<evidence type="ECO:0000256" key="17">
    <source>
        <dbReference type="SAM" id="Phobius"/>
    </source>
</evidence>
<dbReference type="SMART" id="SM00184">
    <property type="entry name" value="RING"/>
    <property type="match status" value="1"/>
</dbReference>
<feature type="region of interest" description="Disordered" evidence="16">
    <location>
        <begin position="351"/>
        <end position="373"/>
    </location>
</feature>
<evidence type="ECO:0000259" key="19">
    <source>
        <dbReference type="PROSITE" id="PS50089"/>
    </source>
</evidence>
<reference evidence="20 22" key="1">
    <citation type="journal article" date="2017" name="Nature">
        <title>The sunflower genome provides insights into oil metabolism, flowering and Asterid evolution.</title>
        <authorList>
            <person name="Badouin H."/>
            <person name="Gouzy J."/>
            <person name="Grassa C.J."/>
            <person name="Murat F."/>
            <person name="Staton S.E."/>
            <person name="Cottret L."/>
            <person name="Lelandais-Briere C."/>
            <person name="Owens G.L."/>
            <person name="Carrere S."/>
            <person name="Mayjonade B."/>
            <person name="Legrand L."/>
            <person name="Gill N."/>
            <person name="Kane N.C."/>
            <person name="Bowers J.E."/>
            <person name="Hubner S."/>
            <person name="Bellec A."/>
            <person name="Berard A."/>
            <person name="Berges H."/>
            <person name="Blanchet N."/>
            <person name="Boniface M.C."/>
            <person name="Brunel D."/>
            <person name="Catrice O."/>
            <person name="Chaidir N."/>
            <person name="Claudel C."/>
            <person name="Donnadieu C."/>
            <person name="Faraut T."/>
            <person name="Fievet G."/>
            <person name="Helmstetter N."/>
            <person name="King M."/>
            <person name="Knapp S.J."/>
            <person name="Lai Z."/>
            <person name="Le Paslier M.C."/>
            <person name="Lippi Y."/>
            <person name="Lorenzon L."/>
            <person name="Mandel J.R."/>
            <person name="Marage G."/>
            <person name="Marchand G."/>
            <person name="Marquand E."/>
            <person name="Bret-Mestries E."/>
            <person name="Morien E."/>
            <person name="Nambeesan S."/>
            <person name="Nguyen T."/>
            <person name="Pegot-Espagnet P."/>
            <person name="Pouilly N."/>
            <person name="Raftis F."/>
            <person name="Sallet E."/>
            <person name="Schiex T."/>
            <person name="Thomas J."/>
            <person name="Vandecasteele C."/>
            <person name="Vares D."/>
            <person name="Vear F."/>
            <person name="Vautrin S."/>
            <person name="Crespi M."/>
            <person name="Mangin B."/>
            <person name="Burke J.M."/>
            <person name="Salse J."/>
            <person name="Munos S."/>
            <person name="Vincourt P."/>
            <person name="Rieseberg L.H."/>
            <person name="Langlade N.B."/>
        </authorList>
    </citation>
    <scope>NUCLEOTIDE SEQUENCE [LARGE SCALE GENOMIC DNA]</scope>
    <source>
        <strain evidence="22">cv. SF193</strain>
        <tissue evidence="20">Leaves</tissue>
    </source>
</reference>
<keyword evidence="6 17" id="KW-0812">Transmembrane</keyword>
<dbReference type="OrthoDB" id="8062037at2759"/>
<keyword evidence="9 15" id="KW-0863">Zinc-finger</keyword>
<dbReference type="SUPFAM" id="SSF57850">
    <property type="entry name" value="RING/U-box"/>
    <property type="match status" value="1"/>
</dbReference>
<gene>
    <name evidence="21" type="ORF">HannXRQ_Chr02g0047851</name>
    <name evidence="20" type="ORF">HanXRQr2_Chr02g0070751</name>
</gene>
<evidence type="ECO:0000256" key="9">
    <source>
        <dbReference type="ARBA" id="ARBA00022771"/>
    </source>
</evidence>
<dbReference type="InterPro" id="IPR001841">
    <property type="entry name" value="Znf_RING"/>
</dbReference>
<keyword evidence="8 18" id="KW-0732">Signal</keyword>
<keyword evidence="5" id="KW-0808">Transferase</keyword>
<name>A0A251VHI5_HELAN</name>
<dbReference type="CDD" id="cd16461">
    <property type="entry name" value="RING-H2_EL5-like"/>
    <property type="match status" value="1"/>
</dbReference>
<dbReference type="InterPro" id="IPR025287">
    <property type="entry name" value="WAK_GUB"/>
</dbReference>
<evidence type="ECO:0000256" key="6">
    <source>
        <dbReference type="ARBA" id="ARBA00022692"/>
    </source>
</evidence>
<dbReference type="Gramene" id="mRNA:HanXRQr2_Chr02g0070751">
    <property type="protein sequence ID" value="mRNA:HanXRQr2_Chr02g0070751"/>
    <property type="gene ID" value="HanXRQr2_Chr02g0070751"/>
</dbReference>
<evidence type="ECO:0000256" key="7">
    <source>
        <dbReference type="ARBA" id="ARBA00022723"/>
    </source>
</evidence>
<comment type="similarity">
    <text evidence="14">Belongs to the RING-type zinc finger family. ATL subfamily.</text>
</comment>
<dbReference type="GO" id="GO:0061630">
    <property type="term" value="F:ubiquitin protein ligase activity"/>
    <property type="evidence" value="ECO:0007669"/>
    <property type="project" value="UniProtKB-EC"/>
</dbReference>
<evidence type="ECO:0000256" key="13">
    <source>
        <dbReference type="ARBA" id="ARBA00023136"/>
    </source>
</evidence>
<dbReference type="GO" id="GO:0030247">
    <property type="term" value="F:polysaccharide binding"/>
    <property type="evidence" value="ECO:0007669"/>
    <property type="project" value="InterPro"/>
</dbReference>
<comment type="pathway">
    <text evidence="3">Protein modification; protein ubiquitination.</text>
</comment>
<evidence type="ECO:0000256" key="18">
    <source>
        <dbReference type="SAM" id="SignalP"/>
    </source>
</evidence>
<evidence type="ECO:0000256" key="14">
    <source>
        <dbReference type="ARBA" id="ARBA00024209"/>
    </source>
</evidence>
<evidence type="ECO:0000256" key="16">
    <source>
        <dbReference type="SAM" id="MobiDB-lite"/>
    </source>
</evidence>
<dbReference type="InterPro" id="IPR013083">
    <property type="entry name" value="Znf_RING/FYVE/PHD"/>
</dbReference>
<feature type="signal peptide" evidence="18">
    <location>
        <begin position="1"/>
        <end position="23"/>
    </location>
</feature>
<dbReference type="AlphaFoldDB" id="A0A251VHI5"/>
<keyword evidence="7" id="KW-0479">Metal-binding</keyword>
<evidence type="ECO:0000256" key="5">
    <source>
        <dbReference type="ARBA" id="ARBA00022679"/>
    </source>
</evidence>
<dbReference type="EMBL" id="MNCJ02000317">
    <property type="protein sequence ID" value="KAF5818847.1"/>
    <property type="molecule type" value="Genomic_DNA"/>
</dbReference>
<keyword evidence="11" id="KW-0862">Zinc</keyword>
<evidence type="ECO:0000256" key="8">
    <source>
        <dbReference type="ARBA" id="ARBA00022729"/>
    </source>
</evidence>
<evidence type="ECO:0000256" key="10">
    <source>
        <dbReference type="ARBA" id="ARBA00022786"/>
    </source>
</evidence>
<dbReference type="InterPro" id="IPR046948">
    <property type="entry name" value="ATL20-22-like"/>
</dbReference>
<feature type="domain" description="RING-type" evidence="19">
    <location>
        <begin position="307"/>
        <end position="349"/>
    </location>
</feature>
<dbReference type="EC" id="2.3.2.27" evidence="4"/>
<feature type="chain" id="PRO_5013010260" description="RING-type E3 ubiquitin transferase" evidence="18">
    <location>
        <begin position="24"/>
        <end position="373"/>
    </location>
</feature>
<evidence type="ECO:0000256" key="12">
    <source>
        <dbReference type="ARBA" id="ARBA00022989"/>
    </source>
</evidence>
<dbReference type="OMA" id="LCRNSPE"/>
<accession>A0A251VHI5</accession>
<dbReference type="PROSITE" id="PS50089">
    <property type="entry name" value="ZF_RING_2"/>
    <property type="match status" value="1"/>
</dbReference>
<evidence type="ECO:0000256" key="3">
    <source>
        <dbReference type="ARBA" id="ARBA00004906"/>
    </source>
</evidence>
<evidence type="ECO:0000256" key="2">
    <source>
        <dbReference type="ARBA" id="ARBA00004167"/>
    </source>
</evidence>
<dbReference type="PANTHER" id="PTHR46279:SF20">
    <property type="entry name" value="ZINC FINGER, RING_FYVE_PHD-TYPE-RELATED"/>
    <property type="match status" value="1"/>
</dbReference>
<dbReference type="Pfam" id="PF13639">
    <property type="entry name" value="zf-RING_2"/>
    <property type="match status" value="1"/>
</dbReference>
<sequence>MGNQHILLLILFSSISLRSFSAADDGCRPAACGPTEPVIRFPFRLTGQQPSRCGYPGFNLSCNKQNRTIIRLPSSRSHIVNRINYISQVIYIDPDFCQTKKIKGFNLTDTPYDYSSVRSYSFYKCTSQNFGFMYPAVPFPCLSGGNYSVIAVRSGLFPRGNMPASCEEMKMIDLPVRWNGDIRTELELMWFTPGCRGCEIEGRGCGWNNDGEVGCLGSSRGFPRSAKYGLSLGIGVPVSVCIIGLICYAATRVRERSETHHQSTDLFSIGIVPQSLSSTGLDKSTIESYQKTTLGESCRLPNDDSTCVICLSDYKPKESLRTIPECNHYFHADCIDEWLKLNATCPVCRNTPESSSLVTPCSSTSTTSSVDSS</sequence>
<evidence type="ECO:0000256" key="1">
    <source>
        <dbReference type="ARBA" id="ARBA00000900"/>
    </source>
</evidence>
<keyword evidence="22" id="KW-1185">Reference proteome</keyword>
<feature type="compositionally biased region" description="Low complexity" evidence="16">
    <location>
        <begin position="354"/>
        <end position="373"/>
    </location>
</feature>
<dbReference type="GO" id="GO:0016020">
    <property type="term" value="C:membrane"/>
    <property type="evidence" value="ECO:0007669"/>
    <property type="project" value="UniProtKB-SubCell"/>
</dbReference>
<dbReference type="Proteomes" id="UP000215914">
    <property type="component" value="Chromosome 2"/>
</dbReference>
<evidence type="ECO:0000256" key="15">
    <source>
        <dbReference type="PROSITE-ProRule" id="PRU00175"/>
    </source>
</evidence>
<evidence type="ECO:0000313" key="21">
    <source>
        <dbReference type="EMBL" id="OTG34623.1"/>
    </source>
</evidence>
<dbReference type="FunCoup" id="A0A251VHI5">
    <property type="interactions" value="36"/>
</dbReference>
<keyword evidence="13 17" id="KW-0472">Membrane</keyword>
<reference evidence="20" key="3">
    <citation type="submission" date="2020-06" db="EMBL/GenBank/DDBJ databases">
        <title>Helianthus annuus Genome sequencing and assembly Release 2.</title>
        <authorList>
            <person name="Gouzy J."/>
            <person name="Langlade N."/>
            <person name="Munos S."/>
        </authorList>
    </citation>
    <scope>NUCLEOTIDE SEQUENCE</scope>
    <source>
        <tissue evidence="20">Leaves</tissue>
    </source>
</reference>
<dbReference type="InParanoid" id="A0A251VHI5"/>
<organism evidence="21 22">
    <name type="scientific">Helianthus annuus</name>
    <name type="common">Common sunflower</name>
    <dbReference type="NCBI Taxonomy" id="4232"/>
    <lineage>
        <taxon>Eukaryota</taxon>
        <taxon>Viridiplantae</taxon>
        <taxon>Streptophyta</taxon>
        <taxon>Embryophyta</taxon>
        <taxon>Tracheophyta</taxon>
        <taxon>Spermatophyta</taxon>
        <taxon>Magnoliopsida</taxon>
        <taxon>eudicotyledons</taxon>
        <taxon>Gunneridae</taxon>
        <taxon>Pentapetalae</taxon>
        <taxon>asterids</taxon>
        <taxon>campanulids</taxon>
        <taxon>Asterales</taxon>
        <taxon>Asteraceae</taxon>
        <taxon>Asteroideae</taxon>
        <taxon>Heliantheae alliance</taxon>
        <taxon>Heliantheae</taxon>
        <taxon>Helianthus</taxon>
    </lineage>
</organism>
<dbReference type="Gene3D" id="3.30.40.10">
    <property type="entry name" value="Zinc/RING finger domain, C3HC4 (zinc finger)"/>
    <property type="match status" value="1"/>
</dbReference>
<keyword evidence="10" id="KW-0833">Ubl conjugation pathway</keyword>
<evidence type="ECO:0000313" key="22">
    <source>
        <dbReference type="Proteomes" id="UP000215914"/>
    </source>
</evidence>
<dbReference type="GO" id="GO:0008270">
    <property type="term" value="F:zinc ion binding"/>
    <property type="evidence" value="ECO:0007669"/>
    <property type="project" value="UniProtKB-KW"/>
</dbReference>
<comment type="subcellular location">
    <subcellularLocation>
        <location evidence="2">Membrane</location>
        <topology evidence="2">Single-pass membrane protein</topology>
    </subcellularLocation>
</comment>